<organism evidence="1">
    <name type="scientific">marine sediment metagenome</name>
    <dbReference type="NCBI Taxonomy" id="412755"/>
    <lineage>
        <taxon>unclassified sequences</taxon>
        <taxon>metagenomes</taxon>
        <taxon>ecological metagenomes</taxon>
    </lineage>
</organism>
<gene>
    <name evidence="1" type="ORF">LCGC14_1677600</name>
</gene>
<accession>A0A0F9IBZ3</accession>
<dbReference type="EMBL" id="LAZR01014495">
    <property type="protein sequence ID" value="KKM17259.1"/>
    <property type="molecule type" value="Genomic_DNA"/>
</dbReference>
<sequence>MGKGESFERDMCRFLSLWWTEGKHDDVFWRSRVRATRRSPDAKHQLGDIKSDSPEGEGLMKVFSIELKTGYSVGKKGKTVKNVPWDLLDLIDHRKGSEALEKKQIIKFWRQTVTDAEISERIPLLIFSRDYHQPVVCIHNSLMCKFVDYQGAYDKCSLTFDPDYFPEKHLQDRINDKDDWLVFFRAETFFAWLNPETVKMIGKE</sequence>
<dbReference type="Pfam" id="PF24608">
    <property type="entry name" value="PDDEXK_15"/>
    <property type="match status" value="1"/>
</dbReference>
<reference evidence="1" key="1">
    <citation type="journal article" date="2015" name="Nature">
        <title>Complex archaea that bridge the gap between prokaryotes and eukaryotes.</title>
        <authorList>
            <person name="Spang A."/>
            <person name="Saw J.H."/>
            <person name="Jorgensen S.L."/>
            <person name="Zaremba-Niedzwiedzka K."/>
            <person name="Martijn J."/>
            <person name="Lind A.E."/>
            <person name="van Eijk R."/>
            <person name="Schleper C."/>
            <person name="Guy L."/>
            <person name="Ettema T.J."/>
        </authorList>
    </citation>
    <scope>NUCLEOTIDE SEQUENCE</scope>
</reference>
<dbReference type="AlphaFoldDB" id="A0A0F9IBZ3"/>
<proteinExistence type="predicted"/>
<protein>
    <submittedName>
        <fullName evidence="1">Uncharacterized protein</fullName>
    </submittedName>
</protein>
<dbReference type="InterPro" id="IPR056931">
    <property type="entry name" value="D14-like"/>
</dbReference>
<name>A0A0F9IBZ3_9ZZZZ</name>
<evidence type="ECO:0000313" key="1">
    <source>
        <dbReference type="EMBL" id="KKM17259.1"/>
    </source>
</evidence>
<comment type="caution">
    <text evidence="1">The sequence shown here is derived from an EMBL/GenBank/DDBJ whole genome shotgun (WGS) entry which is preliminary data.</text>
</comment>